<dbReference type="NCBIfam" id="NF007197">
    <property type="entry name" value="PRK09618.1"/>
    <property type="match status" value="1"/>
</dbReference>
<dbReference type="Pfam" id="PF03963">
    <property type="entry name" value="FlgD"/>
    <property type="match status" value="1"/>
</dbReference>
<keyword evidence="4" id="KW-1185">Reference proteome</keyword>
<evidence type="ECO:0000256" key="2">
    <source>
        <dbReference type="ARBA" id="ARBA00022795"/>
    </source>
</evidence>
<dbReference type="GO" id="GO:0044781">
    <property type="term" value="P:bacterial-type flagellum organization"/>
    <property type="evidence" value="ECO:0007669"/>
    <property type="project" value="UniProtKB-KW"/>
</dbReference>
<comment type="caution">
    <text evidence="3">The sequence shown here is derived from an EMBL/GenBank/DDBJ whole genome shotgun (WGS) entry which is preliminary data.</text>
</comment>
<dbReference type="Proteomes" id="UP000281498">
    <property type="component" value="Unassembled WGS sequence"/>
</dbReference>
<dbReference type="OrthoDB" id="280334at2"/>
<protein>
    <submittedName>
        <fullName evidence="3">Flagellar hook assembly protein FlgD</fullName>
    </submittedName>
</protein>
<dbReference type="RefSeq" id="WP_110936363.1">
    <property type="nucleotide sequence ID" value="NZ_KZ614146.1"/>
</dbReference>
<organism evidence="3 4">
    <name type="scientific">Salipaludibacillus neizhouensis</name>
    <dbReference type="NCBI Taxonomy" id="885475"/>
    <lineage>
        <taxon>Bacteria</taxon>
        <taxon>Bacillati</taxon>
        <taxon>Bacillota</taxon>
        <taxon>Bacilli</taxon>
        <taxon>Bacillales</taxon>
        <taxon>Bacillaceae</taxon>
    </lineage>
</organism>
<evidence type="ECO:0000313" key="4">
    <source>
        <dbReference type="Proteomes" id="UP000281498"/>
    </source>
</evidence>
<evidence type="ECO:0000256" key="1">
    <source>
        <dbReference type="ARBA" id="ARBA00010577"/>
    </source>
</evidence>
<gene>
    <name evidence="3" type="ORF">CR203_02875</name>
</gene>
<keyword evidence="3" id="KW-0282">Flagellum</keyword>
<proteinExistence type="inferred from homology"/>
<comment type="similarity">
    <text evidence="1">Belongs to the FlgD family.</text>
</comment>
<accession>A0A3A9KBK5</accession>
<keyword evidence="3" id="KW-0969">Cilium</keyword>
<evidence type="ECO:0000313" key="3">
    <source>
        <dbReference type="EMBL" id="RKL68998.1"/>
    </source>
</evidence>
<dbReference type="AlphaFoldDB" id="A0A3A9KBK5"/>
<name>A0A3A9KBK5_9BACI</name>
<keyword evidence="2" id="KW-1005">Bacterial flagellum biogenesis</keyword>
<dbReference type="InterPro" id="IPR005648">
    <property type="entry name" value="FlgD"/>
</dbReference>
<keyword evidence="3" id="KW-0966">Cell projection</keyword>
<sequence>MPVNVQATESNYHADYLEKQKAQNNTGSTLGKDEFLKLLLTQLQNQDPMNPMKDQEFIAQMAQFSALEQTTNMNSNLEKFLDMQTTQNFVSHSDLIGKQVEWDKTAEDDDTETVSKSGIVTSVIFKDGQAQLVIDGETKINTTDVVSVTNPK</sequence>
<reference evidence="3 4" key="1">
    <citation type="submission" date="2017-10" db="EMBL/GenBank/DDBJ databases">
        <title>Bacillus sp. nov., a halophilic bacterium isolated from a Keqin Lake.</title>
        <authorList>
            <person name="Wang H."/>
        </authorList>
    </citation>
    <scope>NUCLEOTIDE SEQUENCE [LARGE SCALE GENOMIC DNA]</scope>
    <source>
        <strain evidence="3 4">KCTC 13187</strain>
    </source>
</reference>
<dbReference type="EMBL" id="PDOE01000001">
    <property type="protein sequence ID" value="RKL68998.1"/>
    <property type="molecule type" value="Genomic_DNA"/>
</dbReference>